<dbReference type="EMBL" id="CM045870">
    <property type="protein sequence ID" value="KAI7953298.1"/>
    <property type="molecule type" value="Genomic_DNA"/>
</dbReference>
<evidence type="ECO:0000313" key="1">
    <source>
        <dbReference type="EMBL" id="KAI7953298.1"/>
    </source>
</evidence>
<name>A0ACC0EFD8_9BASI</name>
<dbReference type="Proteomes" id="UP001060170">
    <property type="component" value="Chromosome 6"/>
</dbReference>
<evidence type="ECO:0000313" key="2">
    <source>
        <dbReference type="Proteomes" id="UP001060170"/>
    </source>
</evidence>
<keyword evidence="2" id="KW-1185">Reference proteome</keyword>
<comment type="caution">
    <text evidence="1">The sequence shown here is derived from an EMBL/GenBank/DDBJ whole genome shotgun (WGS) entry which is preliminary data.</text>
</comment>
<reference evidence="2" key="1">
    <citation type="journal article" date="2018" name="BMC Genomics">
        <title>Genomic insights into host adaptation between the wheat stripe rust pathogen (Puccinia striiformis f. sp. tritici) and the barley stripe rust pathogen (Puccinia striiformis f. sp. hordei).</title>
        <authorList>
            <person name="Xia C."/>
            <person name="Wang M."/>
            <person name="Yin C."/>
            <person name="Cornejo O.E."/>
            <person name="Hulbert S.H."/>
            <person name="Chen X."/>
        </authorList>
    </citation>
    <scope>NUCLEOTIDE SEQUENCE [LARGE SCALE GENOMIC DNA]</scope>
    <source>
        <strain evidence="2">93-210</strain>
    </source>
</reference>
<sequence length="69" mass="7876">MTATTDSIKFIIGHQPQSRLSQHLAYRRSSTHKQLSMKKLVFLNDFTRCLVPIRRLIRKTKAAIGAGHT</sequence>
<gene>
    <name evidence="1" type="ORF">MJO28_005845</name>
</gene>
<reference evidence="1 2" key="3">
    <citation type="journal article" date="2022" name="Microbiol. Spectr.">
        <title>Folding features and dynamics of 3D genome architecture in plant fungal pathogens.</title>
        <authorList>
            <person name="Xia C."/>
        </authorList>
    </citation>
    <scope>NUCLEOTIDE SEQUENCE [LARGE SCALE GENOMIC DNA]</scope>
    <source>
        <strain evidence="1 2">93-210</strain>
    </source>
</reference>
<accession>A0ACC0EFD8</accession>
<protein>
    <submittedName>
        <fullName evidence="1">Uncharacterized protein</fullName>
    </submittedName>
</protein>
<proteinExistence type="predicted"/>
<organism evidence="1 2">
    <name type="scientific">Puccinia striiformis f. sp. tritici</name>
    <dbReference type="NCBI Taxonomy" id="168172"/>
    <lineage>
        <taxon>Eukaryota</taxon>
        <taxon>Fungi</taxon>
        <taxon>Dikarya</taxon>
        <taxon>Basidiomycota</taxon>
        <taxon>Pucciniomycotina</taxon>
        <taxon>Pucciniomycetes</taxon>
        <taxon>Pucciniales</taxon>
        <taxon>Pucciniaceae</taxon>
        <taxon>Puccinia</taxon>
    </lineage>
</organism>
<reference evidence="2" key="2">
    <citation type="journal article" date="2018" name="Mol. Plant Microbe Interact.">
        <title>Genome sequence resources for the wheat stripe rust pathogen (Puccinia striiformis f. sp. tritici) and the barley stripe rust pathogen (Puccinia striiformis f. sp. hordei).</title>
        <authorList>
            <person name="Xia C."/>
            <person name="Wang M."/>
            <person name="Yin C."/>
            <person name="Cornejo O.E."/>
            <person name="Hulbert S.H."/>
            <person name="Chen X."/>
        </authorList>
    </citation>
    <scope>NUCLEOTIDE SEQUENCE [LARGE SCALE GENOMIC DNA]</scope>
    <source>
        <strain evidence="2">93-210</strain>
    </source>
</reference>